<dbReference type="EMBL" id="LAZR01053885">
    <property type="protein sequence ID" value="KKK79752.1"/>
    <property type="molecule type" value="Genomic_DNA"/>
</dbReference>
<evidence type="ECO:0000313" key="2">
    <source>
        <dbReference type="EMBL" id="KKK79752.1"/>
    </source>
</evidence>
<comment type="caution">
    <text evidence="2">The sequence shown here is derived from an EMBL/GenBank/DDBJ whole genome shotgun (WGS) entry which is preliminary data.</text>
</comment>
<dbReference type="GO" id="GO:0016787">
    <property type="term" value="F:hydrolase activity"/>
    <property type="evidence" value="ECO:0007669"/>
    <property type="project" value="InterPro"/>
</dbReference>
<proteinExistence type="predicted"/>
<reference evidence="2" key="1">
    <citation type="journal article" date="2015" name="Nature">
        <title>Complex archaea that bridge the gap between prokaryotes and eukaryotes.</title>
        <authorList>
            <person name="Spang A."/>
            <person name="Saw J.H."/>
            <person name="Jorgensen S.L."/>
            <person name="Zaremba-Niedzwiedzka K."/>
            <person name="Martijn J."/>
            <person name="Lind A.E."/>
            <person name="van Eijk R."/>
            <person name="Schleper C."/>
            <person name="Guy L."/>
            <person name="Ettema T.J."/>
        </authorList>
    </citation>
    <scope>NUCLEOTIDE SEQUENCE</scope>
</reference>
<gene>
    <name evidence="2" type="ORF">LCGC14_2830360</name>
</gene>
<feature type="non-terminal residue" evidence="2">
    <location>
        <position position="110"/>
    </location>
</feature>
<dbReference type="InterPro" id="IPR004843">
    <property type="entry name" value="Calcineurin-like_PHP"/>
</dbReference>
<organism evidence="2">
    <name type="scientific">marine sediment metagenome</name>
    <dbReference type="NCBI Taxonomy" id="412755"/>
    <lineage>
        <taxon>unclassified sequences</taxon>
        <taxon>metagenomes</taxon>
        <taxon>ecological metagenomes</taxon>
    </lineage>
</organism>
<sequence length="110" mass="12130">MIYDSDRPLFSFAIISDTHITDEKGLAIDGSYQTGEKVAGMYCDLIERINTMEPAFVVNLGDITHPNPTSPDYGEAALAFHKASEIFSMPYYLVPGNHDVGEKLHPALPK</sequence>
<dbReference type="InterPro" id="IPR029052">
    <property type="entry name" value="Metallo-depent_PP-like"/>
</dbReference>
<dbReference type="SUPFAM" id="SSF56300">
    <property type="entry name" value="Metallo-dependent phosphatases"/>
    <property type="match status" value="1"/>
</dbReference>
<dbReference type="AlphaFoldDB" id="A0A0F8YE86"/>
<dbReference type="Gene3D" id="3.60.21.10">
    <property type="match status" value="1"/>
</dbReference>
<dbReference type="Pfam" id="PF00149">
    <property type="entry name" value="Metallophos"/>
    <property type="match status" value="1"/>
</dbReference>
<accession>A0A0F8YE86</accession>
<name>A0A0F8YE86_9ZZZZ</name>
<protein>
    <recommendedName>
        <fullName evidence="1">Calcineurin-like phosphoesterase domain-containing protein</fullName>
    </recommendedName>
</protein>
<evidence type="ECO:0000259" key="1">
    <source>
        <dbReference type="Pfam" id="PF00149"/>
    </source>
</evidence>
<feature type="domain" description="Calcineurin-like phosphoesterase" evidence="1">
    <location>
        <begin position="11"/>
        <end position="99"/>
    </location>
</feature>